<dbReference type="InterPro" id="IPR011990">
    <property type="entry name" value="TPR-like_helical_dom_sf"/>
</dbReference>
<name>A0ABS1HIU7_9BACT</name>
<dbReference type="SUPFAM" id="SSF110997">
    <property type="entry name" value="Sporulation related repeat"/>
    <property type="match status" value="1"/>
</dbReference>
<feature type="repeat" description="TPR" evidence="1">
    <location>
        <begin position="95"/>
        <end position="128"/>
    </location>
</feature>
<reference evidence="3 4" key="1">
    <citation type="submission" date="2021-01" db="EMBL/GenBank/DDBJ databases">
        <title>Carboxyliciviraga sp.nov., isolated from coastal sediments.</title>
        <authorList>
            <person name="Lu D."/>
            <person name="Zhang T."/>
        </authorList>
    </citation>
    <scope>NUCLEOTIDE SEQUENCE [LARGE SCALE GENOMIC DNA]</scope>
    <source>
        <strain evidence="3 4">N1Y132</strain>
    </source>
</reference>
<dbReference type="InterPro" id="IPR036680">
    <property type="entry name" value="SPOR-like_sf"/>
</dbReference>
<evidence type="ECO:0000313" key="4">
    <source>
        <dbReference type="Proteomes" id="UP000605676"/>
    </source>
</evidence>
<dbReference type="Gene3D" id="1.25.40.10">
    <property type="entry name" value="Tetratricopeptide repeat domain"/>
    <property type="match status" value="1"/>
</dbReference>
<proteinExistence type="predicted"/>
<protein>
    <submittedName>
        <fullName evidence="3">SPOR domain-containing protein</fullName>
    </submittedName>
</protein>
<dbReference type="SUPFAM" id="SSF48452">
    <property type="entry name" value="TPR-like"/>
    <property type="match status" value="1"/>
</dbReference>
<keyword evidence="1" id="KW-0802">TPR repeat</keyword>
<dbReference type="InterPro" id="IPR019734">
    <property type="entry name" value="TPR_rpt"/>
</dbReference>
<dbReference type="EMBL" id="JAENRR010000017">
    <property type="protein sequence ID" value="MBK3517535.1"/>
    <property type="molecule type" value="Genomic_DNA"/>
</dbReference>
<evidence type="ECO:0000259" key="2">
    <source>
        <dbReference type="Pfam" id="PF05036"/>
    </source>
</evidence>
<dbReference type="RefSeq" id="WP_200464765.1">
    <property type="nucleotide sequence ID" value="NZ_JAENRR010000017.1"/>
</dbReference>
<feature type="domain" description="SPOR" evidence="2">
    <location>
        <begin position="738"/>
        <end position="801"/>
    </location>
</feature>
<gene>
    <name evidence="3" type="ORF">JIV24_09335</name>
</gene>
<sequence length="818" mass="94116">MHKIRFIALILFVIQLGLSELSLAQNKTYTAKEALVLFKEGNYLDAEEAYRYLLKKYDRETKYNYYYGICLLQNNNDISQAVKRLKYAALKGVSRDAYYYLGRAYQLSYQFEEAIKQYERFLKYASASDIRNEKAEKYKIESEFGLQQAAKVYHLDVYRRDTIPNENILSVYHPAEDVGRVIHNKEFFESGLDPNDILYQTERGDEVYFSLKKEGQRNLHKMEKLLDGWSESKALSGINSDSDDCYPFVVIDGSIIYFSSNKPGGLGGYDLYKANYDADSKSFANPVNMGIPFNSPKDDYLFVADEFNKLAWFASNRETNDSILIVYNIKWDDSVVRNFVQDLNDVRSVAGLSLSENGLASTAQGGVVEVKKSESEAQFHFVVADTLEYSQLKHFKSDEARRRFVEGETMEFQKDSLSMLMKQKRVAYARTNSETERSMLVNDILSMEKKVYGLDEQIERSFYQARVQEQNKIKELVAAGRYYSNTQVKVEKKSEIDFEDIFIPDEYTFYTDDEFKRRLDELEKMYAQLFNEDEIGQLHYADSLYVWGNILNLESSKLLEEANDAPAESESVISVIRNKDSVNEDFTVQSQVFKAKELKLTALKLYHESLNNKFQIYDEKLQQTILLNTTADLAFLQEMQSESKEYFKEAMDMIAPINGFDVIRYEKSGAIKRTGVNVQEDGLIQYSEMQKGAVQQKQEKKATVPKTYQELQGADVLEPEPAKVVEHAFKKVESELVYKIQIGVFRNEPNAQAVAKIPPISKVGISNKDLTKYFAGKYPSYTEAQKDIIKVQEAGFAGAFIVVFKDGKQINLTEELKE</sequence>
<organism evidence="3 4">
    <name type="scientific">Carboxylicivirga marina</name>
    <dbReference type="NCBI Taxonomy" id="2800988"/>
    <lineage>
        <taxon>Bacteria</taxon>
        <taxon>Pseudomonadati</taxon>
        <taxon>Bacteroidota</taxon>
        <taxon>Bacteroidia</taxon>
        <taxon>Marinilabiliales</taxon>
        <taxon>Marinilabiliaceae</taxon>
        <taxon>Carboxylicivirga</taxon>
    </lineage>
</organism>
<dbReference type="Pfam" id="PF05036">
    <property type="entry name" value="SPOR"/>
    <property type="match status" value="1"/>
</dbReference>
<evidence type="ECO:0000256" key="1">
    <source>
        <dbReference type="PROSITE-ProRule" id="PRU00339"/>
    </source>
</evidence>
<comment type="caution">
    <text evidence="3">The sequence shown here is derived from an EMBL/GenBank/DDBJ whole genome shotgun (WGS) entry which is preliminary data.</text>
</comment>
<dbReference type="Proteomes" id="UP000605676">
    <property type="component" value="Unassembled WGS sequence"/>
</dbReference>
<dbReference type="SUPFAM" id="SSF82171">
    <property type="entry name" value="DPP6 N-terminal domain-like"/>
    <property type="match status" value="1"/>
</dbReference>
<evidence type="ECO:0000313" key="3">
    <source>
        <dbReference type="EMBL" id="MBK3517535.1"/>
    </source>
</evidence>
<keyword evidence="4" id="KW-1185">Reference proteome</keyword>
<dbReference type="InterPro" id="IPR007730">
    <property type="entry name" value="SPOR-like_dom"/>
</dbReference>
<dbReference type="PROSITE" id="PS50005">
    <property type="entry name" value="TPR"/>
    <property type="match status" value="1"/>
</dbReference>
<accession>A0ABS1HIU7</accession>